<sequence length="113" mass="12031">MGGKRPDQYRIDPREGGATDYKNLPQNGHGNSDLDDTIELDKQRLAQSEHQVEMEAGPMNPGKPAPSVHARAGTPVDIDGNPLGEGGSTSAQDEGREREARGNTDPREEGVGA</sequence>
<feature type="region of interest" description="Disordered" evidence="1">
    <location>
        <begin position="1"/>
        <end position="113"/>
    </location>
</feature>
<protein>
    <submittedName>
        <fullName evidence="2">Uncharacterized protein</fullName>
    </submittedName>
</protein>
<dbReference type="EMBL" id="CADCTW010000247">
    <property type="protein sequence ID" value="CAA9371283.1"/>
    <property type="molecule type" value="Genomic_DNA"/>
</dbReference>
<organism evidence="2">
    <name type="scientific">uncultured Gemmatimonadota bacterium</name>
    <dbReference type="NCBI Taxonomy" id="203437"/>
    <lineage>
        <taxon>Bacteria</taxon>
        <taxon>Pseudomonadati</taxon>
        <taxon>Gemmatimonadota</taxon>
        <taxon>environmental samples</taxon>
    </lineage>
</organism>
<evidence type="ECO:0000256" key="1">
    <source>
        <dbReference type="SAM" id="MobiDB-lite"/>
    </source>
</evidence>
<gene>
    <name evidence="2" type="ORF">AVDCRST_MAG68-5544</name>
</gene>
<proteinExistence type="predicted"/>
<name>A0A6J4N2L7_9BACT</name>
<evidence type="ECO:0000313" key="2">
    <source>
        <dbReference type="EMBL" id="CAA9371283.1"/>
    </source>
</evidence>
<feature type="compositionally biased region" description="Basic and acidic residues" evidence="1">
    <location>
        <begin position="93"/>
        <end position="113"/>
    </location>
</feature>
<accession>A0A6J4N2L7</accession>
<dbReference type="AlphaFoldDB" id="A0A6J4N2L7"/>
<feature type="compositionally biased region" description="Basic and acidic residues" evidence="1">
    <location>
        <begin position="1"/>
        <end position="17"/>
    </location>
</feature>
<reference evidence="2" key="1">
    <citation type="submission" date="2020-02" db="EMBL/GenBank/DDBJ databases">
        <authorList>
            <person name="Meier V. D."/>
        </authorList>
    </citation>
    <scope>NUCLEOTIDE SEQUENCE</scope>
    <source>
        <strain evidence="2">AVDCRST_MAG68</strain>
    </source>
</reference>